<dbReference type="GO" id="GO:0006955">
    <property type="term" value="P:immune response"/>
    <property type="evidence" value="ECO:0007669"/>
    <property type="project" value="TreeGrafter"/>
</dbReference>
<evidence type="ECO:0000256" key="7">
    <source>
        <dbReference type="ARBA" id="ARBA00023157"/>
    </source>
</evidence>
<keyword evidence="5 11" id="KW-1133">Transmembrane helix</keyword>
<dbReference type="GO" id="GO:0031295">
    <property type="term" value="P:T cell costimulation"/>
    <property type="evidence" value="ECO:0007669"/>
    <property type="project" value="TreeGrafter"/>
</dbReference>
<dbReference type="GO" id="GO:0009897">
    <property type="term" value="C:external side of plasma membrane"/>
    <property type="evidence" value="ECO:0007669"/>
    <property type="project" value="TreeGrafter"/>
</dbReference>
<evidence type="ECO:0000256" key="2">
    <source>
        <dbReference type="ARBA" id="ARBA00022475"/>
    </source>
</evidence>
<evidence type="ECO:0000256" key="3">
    <source>
        <dbReference type="ARBA" id="ARBA00022692"/>
    </source>
</evidence>
<dbReference type="OrthoDB" id="9898017at2759"/>
<dbReference type="KEGG" id="ccar:109086148"/>
<reference evidence="13" key="1">
    <citation type="submission" date="2025-08" db="UniProtKB">
        <authorList>
            <consortium name="RefSeq"/>
        </authorList>
    </citation>
    <scope>IDENTIFICATION</scope>
    <source>
        <tissue evidence="13">Muscle</tissue>
    </source>
</reference>
<evidence type="ECO:0000313" key="13">
    <source>
        <dbReference type="RefSeq" id="XP_042602489.1"/>
    </source>
</evidence>
<evidence type="ECO:0000256" key="8">
    <source>
        <dbReference type="ARBA" id="ARBA00023170"/>
    </source>
</evidence>
<evidence type="ECO:0000256" key="1">
    <source>
        <dbReference type="ARBA" id="ARBA00004251"/>
    </source>
</evidence>
<dbReference type="RefSeq" id="XP_042602489.1">
    <property type="nucleotide sequence ID" value="XM_042746555.1"/>
</dbReference>
<dbReference type="FunFam" id="2.60.40.10:FF:000142">
    <property type="entry name" value="V-set domain-containing T-cell activation inhibitor 1"/>
    <property type="match status" value="1"/>
</dbReference>
<dbReference type="InterPro" id="IPR003599">
    <property type="entry name" value="Ig_sub"/>
</dbReference>
<dbReference type="Proteomes" id="UP001155660">
    <property type="component" value="Chromosome A4"/>
</dbReference>
<feature type="transmembrane region" description="Helical" evidence="11">
    <location>
        <begin position="31"/>
        <end position="49"/>
    </location>
</feature>
<dbReference type="GO" id="GO:0071222">
    <property type="term" value="P:cellular response to lipopolysaccharide"/>
    <property type="evidence" value="ECO:0007669"/>
    <property type="project" value="TreeGrafter"/>
</dbReference>
<feature type="transmembrane region" description="Helical" evidence="11">
    <location>
        <begin position="184"/>
        <end position="207"/>
    </location>
</feature>
<dbReference type="Pfam" id="PF07686">
    <property type="entry name" value="V-set"/>
    <property type="match status" value="1"/>
</dbReference>
<evidence type="ECO:0000256" key="5">
    <source>
        <dbReference type="ARBA" id="ARBA00022989"/>
    </source>
</evidence>
<dbReference type="GeneID" id="109086148"/>
<accession>A0A9Q9XIK0</accession>
<protein>
    <submittedName>
        <fullName evidence="13">ICOS ligand-like</fullName>
    </submittedName>
</protein>
<keyword evidence="7" id="KW-1015">Disulfide bond</keyword>
<dbReference type="GO" id="GO:0007166">
    <property type="term" value="P:cell surface receptor signaling pathway"/>
    <property type="evidence" value="ECO:0007669"/>
    <property type="project" value="TreeGrafter"/>
</dbReference>
<comment type="subcellular location">
    <subcellularLocation>
        <location evidence="1">Cell membrane</location>
        <topology evidence="1">Single-pass type I membrane protein</topology>
    </subcellularLocation>
</comment>
<evidence type="ECO:0000256" key="4">
    <source>
        <dbReference type="ARBA" id="ARBA00022729"/>
    </source>
</evidence>
<dbReference type="PANTHER" id="PTHR25466:SF14">
    <property type="entry name" value="BUTYROPHILIN SUBFAMILY 2 MEMBER A2-LIKE-RELATED"/>
    <property type="match status" value="1"/>
</dbReference>
<feature type="domain" description="Ig-like" evidence="12">
    <location>
        <begin position="63"/>
        <end position="156"/>
    </location>
</feature>
<dbReference type="AlphaFoldDB" id="A0A9Q9XIK0"/>
<name>A0A9Q9XIK0_CYPCA</name>
<sequence length="217" mass="24556">MIVQLDIIQRNVSFEEKDPEYNIFLEEFTKGSFNLVFIGCFICVFALLIHKVCLQVTVEGVIGGSVVLPCSSTQHDLKLQDISVHWRHNNSEIVYDIIKGGDVVSVQNPRYKNRAETFPDEYLRGNFSIKLNNLQHTDGGTFSCLITPSNEQETIQLNIKELTVGKGNKSIEQANQGSAQTTTVIIICVVVILLVLILIYAMAYFMFHRRRRFQAAV</sequence>
<keyword evidence="9" id="KW-0325">Glycoprotein</keyword>
<dbReference type="PANTHER" id="PTHR25466">
    <property type="entry name" value="T-LYMPHOCYTE ACTIVATION ANTIGEN"/>
    <property type="match status" value="1"/>
</dbReference>
<dbReference type="PROSITE" id="PS50835">
    <property type="entry name" value="IG_LIKE"/>
    <property type="match status" value="1"/>
</dbReference>
<evidence type="ECO:0000256" key="11">
    <source>
        <dbReference type="SAM" id="Phobius"/>
    </source>
</evidence>
<gene>
    <name evidence="13" type="primary">LOC109086148</name>
</gene>
<dbReference type="SMART" id="SM00409">
    <property type="entry name" value="IG"/>
    <property type="match status" value="1"/>
</dbReference>
<dbReference type="InterPro" id="IPR007110">
    <property type="entry name" value="Ig-like_dom"/>
</dbReference>
<evidence type="ECO:0000256" key="6">
    <source>
        <dbReference type="ARBA" id="ARBA00023136"/>
    </source>
</evidence>
<evidence type="ECO:0000256" key="9">
    <source>
        <dbReference type="ARBA" id="ARBA00023180"/>
    </source>
</evidence>
<keyword evidence="3 11" id="KW-0812">Transmembrane</keyword>
<dbReference type="GO" id="GO:0042130">
    <property type="term" value="P:negative regulation of T cell proliferation"/>
    <property type="evidence" value="ECO:0007669"/>
    <property type="project" value="TreeGrafter"/>
</dbReference>
<keyword evidence="10" id="KW-0393">Immunoglobulin domain</keyword>
<dbReference type="GO" id="GO:0042102">
    <property type="term" value="P:positive regulation of T cell proliferation"/>
    <property type="evidence" value="ECO:0007669"/>
    <property type="project" value="TreeGrafter"/>
</dbReference>
<dbReference type="InterPro" id="IPR013106">
    <property type="entry name" value="Ig_V-set"/>
</dbReference>
<proteinExistence type="predicted"/>
<keyword evidence="6 11" id="KW-0472">Membrane</keyword>
<keyword evidence="4" id="KW-0732">Signal</keyword>
<evidence type="ECO:0000256" key="10">
    <source>
        <dbReference type="ARBA" id="ARBA00023319"/>
    </source>
</evidence>
<keyword evidence="2" id="KW-1003">Cell membrane</keyword>
<evidence type="ECO:0000259" key="12">
    <source>
        <dbReference type="PROSITE" id="PS50835"/>
    </source>
</evidence>
<organism evidence="13">
    <name type="scientific">Cyprinus carpio</name>
    <name type="common">Common carp</name>
    <dbReference type="NCBI Taxonomy" id="7962"/>
    <lineage>
        <taxon>Eukaryota</taxon>
        <taxon>Metazoa</taxon>
        <taxon>Chordata</taxon>
        <taxon>Craniata</taxon>
        <taxon>Vertebrata</taxon>
        <taxon>Euteleostomi</taxon>
        <taxon>Actinopterygii</taxon>
        <taxon>Neopterygii</taxon>
        <taxon>Teleostei</taxon>
        <taxon>Ostariophysi</taxon>
        <taxon>Cypriniformes</taxon>
        <taxon>Cyprinidae</taxon>
        <taxon>Cyprininae</taxon>
        <taxon>Cyprinus</taxon>
    </lineage>
</organism>
<dbReference type="InterPro" id="IPR051713">
    <property type="entry name" value="T-cell_Activation_Regulation"/>
</dbReference>
<keyword evidence="8" id="KW-0675">Receptor</keyword>